<dbReference type="InterPro" id="IPR036866">
    <property type="entry name" value="RibonucZ/Hydroxyglut_hydro"/>
</dbReference>
<protein>
    <recommendedName>
        <fullName evidence="5">hydroxyacylglutathione hydrolase</fullName>
        <ecNumber evidence="5">3.1.2.6</ecNumber>
    </recommendedName>
    <alternativeName>
        <fullName evidence="9">Glyoxalase II</fullName>
    </alternativeName>
</protein>
<dbReference type="VEuPathDB" id="TriTrypDB:TcIL3000_4_850"/>
<evidence type="ECO:0000259" key="10">
    <source>
        <dbReference type="SMART" id="SM00849"/>
    </source>
</evidence>
<comment type="similarity">
    <text evidence="4">Belongs to the metallo-beta-lactamase superfamily. Glyoxalase II family.</text>
</comment>
<organism evidence="11">
    <name type="scientific">Trypanosoma congolense (strain IL3000)</name>
    <dbReference type="NCBI Taxonomy" id="1068625"/>
    <lineage>
        <taxon>Eukaryota</taxon>
        <taxon>Discoba</taxon>
        <taxon>Euglenozoa</taxon>
        <taxon>Kinetoplastea</taxon>
        <taxon>Metakinetoplastina</taxon>
        <taxon>Trypanosomatida</taxon>
        <taxon>Trypanosomatidae</taxon>
        <taxon>Trypanosoma</taxon>
        <taxon>Nannomonas</taxon>
    </lineage>
</organism>
<evidence type="ECO:0000256" key="6">
    <source>
        <dbReference type="ARBA" id="ARBA00022723"/>
    </source>
</evidence>
<keyword evidence="6" id="KW-0479">Metal-binding</keyword>
<keyword evidence="7 11" id="KW-0378">Hydrolase</keyword>
<evidence type="ECO:0000256" key="5">
    <source>
        <dbReference type="ARBA" id="ARBA00011917"/>
    </source>
</evidence>
<reference evidence="11" key="1">
    <citation type="journal article" date="2012" name="Proc. Natl. Acad. Sci. U.S.A.">
        <title>Antigenic diversity is generated by distinct evolutionary mechanisms in African trypanosome species.</title>
        <authorList>
            <person name="Jackson A.P."/>
            <person name="Berry A."/>
            <person name="Aslett M."/>
            <person name="Allison H.C."/>
            <person name="Burton P."/>
            <person name="Vavrova-Anderson J."/>
            <person name="Brown R."/>
            <person name="Browne H."/>
            <person name="Corton N."/>
            <person name="Hauser H."/>
            <person name="Gamble J."/>
            <person name="Gilderthorp R."/>
            <person name="Marcello L."/>
            <person name="McQuillan J."/>
            <person name="Otto T.D."/>
            <person name="Quail M.A."/>
            <person name="Sanders M.J."/>
            <person name="van Tonder A."/>
            <person name="Ginger M.L."/>
            <person name="Field M.C."/>
            <person name="Barry J.D."/>
            <person name="Hertz-Fowler C."/>
            <person name="Berriman M."/>
        </authorList>
    </citation>
    <scope>NUCLEOTIDE SEQUENCE</scope>
    <source>
        <strain evidence="11">IL3000</strain>
    </source>
</reference>
<evidence type="ECO:0000256" key="8">
    <source>
        <dbReference type="ARBA" id="ARBA00022833"/>
    </source>
</evidence>
<sequence length="499" mass="55211">MIMFITFFPHFYDECSPREASAMEKIKQFLGPSVVLGGTASLYAVGLVSAMTSLLFVLGLYISGIVPENAYFPRAWYRQNIFMSLYSLYCSENVGYTYLRSLLHQRQAVPHSDYRHGVRLLSGEQVTPSPFPPHISEGSEFHRRGGGTVDLRVLGEMCRAGRYTGVVVVPVPVLRDNYAYFILSCKTGCCAVVDPADPALVLYMLQVVRHLMRIDFVITDILTTHKHWDHAGGNKELLDMSVASGENSCPLLSRELNIYGSVIDKPHACNKLFNGGDELTVADGGVKVTALGSPGHTQGSAMFLVGDAFPKDGEAQRLALFTGDSIFCGGCGALFEVGSVDDILKTIDLFNDSNTWRHPVTNVRMHTDDILLYVGHEYTSACMDMILYYHGPGLLHETQAEFAASDYYNNVLKAKEEAKQLRNSRIGDGIYAQVPHDGMEGKVLHLPPCTVPSTLSAERKVNILLSLKRDVLVGLRDQEFSSMTLQKIIYSSKERQNLS</sequence>
<dbReference type="Pfam" id="PF00753">
    <property type="entry name" value="Lactamase_B"/>
    <property type="match status" value="1"/>
</dbReference>
<accession>G0UKU6</accession>
<name>G0UKU6_TRYCI</name>
<evidence type="ECO:0000256" key="4">
    <source>
        <dbReference type="ARBA" id="ARBA00006759"/>
    </source>
</evidence>
<dbReference type="AlphaFoldDB" id="G0UKU6"/>
<evidence type="ECO:0000256" key="1">
    <source>
        <dbReference type="ARBA" id="ARBA00001623"/>
    </source>
</evidence>
<proteinExistence type="inferred from homology"/>
<dbReference type="InterPro" id="IPR001279">
    <property type="entry name" value="Metallo-B-lactamas"/>
</dbReference>
<dbReference type="GO" id="GO:0046872">
    <property type="term" value="F:metal ion binding"/>
    <property type="evidence" value="ECO:0007669"/>
    <property type="project" value="UniProtKB-KW"/>
</dbReference>
<dbReference type="PANTHER" id="PTHR11935:SF94">
    <property type="entry name" value="TENZING NORGAY, ISOFORM C"/>
    <property type="match status" value="1"/>
</dbReference>
<dbReference type="EC" id="3.1.2.6" evidence="5"/>
<feature type="domain" description="Metallo-beta-lactamase" evidence="10">
    <location>
        <begin position="176"/>
        <end position="376"/>
    </location>
</feature>
<evidence type="ECO:0000256" key="7">
    <source>
        <dbReference type="ARBA" id="ARBA00022801"/>
    </source>
</evidence>
<comment type="cofactor">
    <cofactor evidence="2">
        <name>Zn(2+)</name>
        <dbReference type="ChEBI" id="CHEBI:29105"/>
    </cofactor>
</comment>
<dbReference type="CDD" id="cd07723">
    <property type="entry name" value="hydroxyacylglutathione_hydrolase_MBL-fold"/>
    <property type="match status" value="1"/>
</dbReference>
<evidence type="ECO:0000313" key="11">
    <source>
        <dbReference type="EMBL" id="CCC90001.1"/>
    </source>
</evidence>
<dbReference type="Gene3D" id="3.60.15.10">
    <property type="entry name" value="Ribonuclease Z/Hydroxyacylglutathione hydrolase-like"/>
    <property type="match status" value="1"/>
</dbReference>
<dbReference type="InterPro" id="IPR035680">
    <property type="entry name" value="Clx_II_MBL"/>
</dbReference>
<dbReference type="EMBL" id="HE575317">
    <property type="protein sequence ID" value="CCC90001.1"/>
    <property type="molecule type" value="Genomic_DNA"/>
</dbReference>
<evidence type="ECO:0000256" key="2">
    <source>
        <dbReference type="ARBA" id="ARBA00001947"/>
    </source>
</evidence>
<dbReference type="SMART" id="SM00849">
    <property type="entry name" value="Lactamase_B"/>
    <property type="match status" value="1"/>
</dbReference>
<gene>
    <name evidence="11" type="ORF">TCIL3000_4_850</name>
</gene>
<keyword evidence="8" id="KW-0862">Zinc</keyword>
<dbReference type="SUPFAM" id="SSF56281">
    <property type="entry name" value="Metallo-hydrolase/oxidoreductase"/>
    <property type="match status" value="1"/>
</dbReference>
<dbReference type="GO" id="GO:0004416">
    <property type="term" value="F:hydroxyacylglutathione hydrolase activity"/>
    <property type="evidence" value="ECO:0007669"/>
    <property type="project" value="UniProtKB-EC"/>
</dbReference>
<evidence type="ECO:0000256" key="9">
    <source>
        <dbReference type="ARBA" id="ARBA00031044"/>
    </source>
</evidence>
<dbReference type="PANTHER" id="PTHR11935">
    <property type="entry name" value="BETA LACTAMASE DOMAIN"/>
    <property type="match status" value="1"/>
</dbReference>
<comment type="catalytic activity">
    <reaction evidence="1">
        <text>an S-(2-hydroxyacyl)glutathione + H2O = a 2-hydroxy carboxylate + glutathione + H(+)</text>
        <dbReference type="Rhea" id="RHEA:21864"/>
        <dbReference type="ChEBI" id="CHEBI:15377"/>
        <dbReference type="ChEBI" id="CHEBI:15378"/>
        <dbReference type="ChEBI" id="CHEBI:57925"/>
        <dbReference type="ChEBI" id="CHEBI:58896"/>
        <dbReference type="ChEBI" id="CHEBI:71261"/>
        <dbReference type="EC" id="3.1.2.6"/>
    </reaction>
</comment>
<evidence type="ECO:0000256" key="3">
    <source>
        <dbReference type="ARBA" id="ARBA00004963"/>
    </source>
</evidence>
<comment type="pathway">
    <text evidence="3">Secondary metabolite metabolism; methylglyoxal degradation; (R)-lactate from methylglyoxal: step 2/2.</text>
</comment>